<evidence type="ECO:0000313" key="1">
    <source>
        <dbReference type="EMBL" id="KAL3639553.1"/>
    </source>
</evidence>
<name>A0ABD3DB38_9LAMI</name>
<accession>A0ABD3DB38</accession>
<proteinExistence type="predicted"/>
<organism evidence="1 2">
    <name type="scientific">Castilleja foliolosa</name>
    <dbReference type="NCBI Taxonomy" id="1961234"/>
    <lineage>
        <taxon>Eukaryota</taxon>
        <taxon>Viridiplantae</taxon>
        <taxon>Streptophyta</taxon>
        <taxon>Embryophyta</taxon>
        <taxon>Tracheophyta</taxon>
        <taxon>Spermatophyta</taxon>
        <taxon>Magnoliopsida</taxon>
        <taxon>eudicotyledons</taxon>
        <taxon>Gunneridae</taxon>
        <taxon>Pentapetalae</taxon>
        <taxon>asterids</taxon>
        <taxon>lamiids</taxon>
        <taxon>Lamiales</taxon>
        <taxon>Orobanchaceae</taxon>
        <taxon>Pedicularideae</taxon>
        <taxon>Castillejinae</taxon>
        <taxon>Castilleja</taxon>
    </lineage>
</organism>
<protein>
    <submittedName>
        <fullName evidence="1">Uncharacterized protein</fullName>
    </submittedName>
</protein>
<gene>
    <name evidence="1" type="ORF">CASFOL_017460</name>
</gene>
<reference evidence="2" key="1">
    <citation type="journal article" date="2024" name="IScience">
        <title>Strigolactones Initiate the Formation of Haustorium-like Structures in Castilleja.</title>
        <authorList>
            <person name="Buerger M."/>
            <person name="Peterson D."/>
            <person name="Chory J."/>
        </authorList>
    </citation>
    <scope>NUCLEOTIDE SEQUENCE [LARGE SCALE GENOMIC DNA]</scope>
</reference>
<comment type="caution">
    <text evidence="1">The sequence shown here is derived from an EMBL/GenBank/DDBJ whole genome shotgun (WGS) entry which is preliminary data.</text>
</comment>
<dbReference type="Proteomes" id="UP001632038">
    <property type="component" value="Unassembled WGS sequence"/>
</dbReference>
<keyword evidence="2" id="KW-1185">Reference proteome</keyword>
<sequence>MYTNYFTESVRDNNRGGDPNFLWVIWLVGCAPC</sequence>
<dbReference type="EMBL" id="JAVIJP010000018">
    <property type="protein sequence ID" value="KAL3639553.1"/>
    <property type="molecule type" value="Genomic_DNA"/>
</dbReference>
<evidence type="ECO:0000313" key="2">
    <source>
        <dbReference type="Proteomes" id="UP001632038"/>
    </source>
</evidence>
<dbReference type="AlphaFoldDB" id="A0ABD3DB38"/>